<evidence type="ECO:0008006" key="3">
    <source>
        <dbReference type="Google" id="ProtNLM"/>
    </source>
</evidence>
<dbReference type="PANTHER" id="PTHR34849:SF3">
    <property type="entry name" value="SSR2962 PROTEIN"/>
    <property type="match status" value="1"/>
</dbReference>
<organism evidence="1 2">
    <name type="scientific">Methylobacterium trifolii</name>
    <dbReference type="NCBI Taxonomy" id="1003092"/>
    <lineage>
        <taxon>Bacteria</taxon>
        <taxon>Pseudomonadati</taxon>
        <taxon>Pseudomonadota</taxon>
        <taxon>Alphaproteobacteria</taxon>
        <taxon>Hyphomicrobiales</taxon>
        <taxon>Methylobacteriaceae</taxon>
        <taxon>Methylobacterium</taxon>
    </lineage>
</organism>
<evidence type="ECO:0000313" key="2">
    <source>
        <dbReference type="Proteomes" id="UP001055057"/>
    </source>
</evidence>
<accession>A0ABQ4U728</accession>
<dbReference type="Pfam" id="PF04255">
    <property type="entry name" value="DUF433"/>
    <property type="match status" value="1"/>
</dbReference>
<gene>
    <name evidence="1" type="ORF">MPOCJGCO_3763</name>
</gene>
<dbReference type="EMBL" id="BPRB01000234">
    <property type="protein sequence ID" value="GJE61640.1"/>
    <property type="molecule type" value="Genomic_DNA"/>
</dbReference>
<name>A0ABQ4U728_9HYPH</name>
<dbReference type="PANTHER" id="PTHR34849">
    <property type="entry name" value="SSL5025 PROTEIN"/>
    <property type="match status" value="1"/>
</dbReference>
<reference evidence="1" key="1">
    <citation type="journal article" date="2021" name="Front. Microbiol.">
        <title>Comprehensive Comparative Genomics and Phenotyping of Methylobacterium Species.</title>
        <authorList>
            <person name="Alessa O."/>
            <person name="Ogura Y."/>
            <person name="Fujitani Y."/>
            <person name="Takami H."/>
            <person name="Hayashi T."/>
            <person name="Sahin N."/>
            <person name="Tani A."/>
        </authorList>
    </citation>
    <scope>NUCLEOTIDE SEQUENCE</scope>
    <source>
        <strain evidence="1">DSM 23632</strain>
    </source>
</reference>
<sequence length="81" mass="8905">MTRTFAGFPRITTDPQVMGGKACIRGMRVTVGMILGNLGSGTSIERLLELYPYIEREDVLESIRYGAWLASEREITPVAAA</sequence>
<dbReference type="SUPFAM" id="SSF46689">
    <property type="entry name" value="Homeodomain-like"/>
    <property type="match status" value="1"/>
</dbReference>
<proteinExistence type="predicted"/>
<dbReference type="Proteomes" id="UP001055057">
    <property type="component" value="Unassembled WGS sequence"/>
</dbReference>
<comment type="caution">
    <text evidence="1">The sequence shown here is derived from an EMBL/GenBank/DDBJ whole genome shotgun (WGS) entry which is preliminary data.</text>
</comment>
<evidence type="ECO:0000313" key="1">
    <source>
        <dbReference type="EMBL" id="GJE61640.1"/>
    </source>
</evidence>
<dbReference type="InterPro" id="IPR036388">
    <property type="entry name" value="WH-like_DNA-bd_sf"/>
</dbReference>
<dbReference type="InterPro" id="IPR007367">
    <property type="entry name" value="DUF433"/>
</dbReference>
<dbReference type="InterPro" id="IPR009057">
    <property type="entry name" value="Homeodomain-like_sf"/>
</dbReference>
<dbReference type="RefSeq" id="WP_238184200.1">
    <property type="nucleotide sequence ID" value="NZ_BPRB01000234.1"/>
</dbReference>
<protein>
    <recommendedName>
        <fullName evidence="3">DUF433 domain-containing protein</fullName>
    </recommendedName>
</protein>
<reference evidence="1" key="2">
    <citation type="submission" date="2021-08" db="EMBL/GenBank/DDBJ databases">
        <authorList>
            <person name="Tani A."/>
            <person name="Ola A."/>
            <person name="Ogura Y."/>
            <person name="Katsura K."/>
            <person name="Hayashi T."/>
        </authorList>
    </citation>
    <scope>NUCLEOTIDE SEQUENCE</scope>
    <source>
        <strain evidence="1">DSM 23632</strain>
    </source>
</reference>
<keyword evidence="2" id="KW-1185">Reference proteome</keyword>
<dbReference type="Gene3D" id="1.10.10.10">
    <property type="entry name" value="Winged helix-like DNA-binding domain superfamily/Winged helix DNA-binding domain"/>
    <property type="match status" value="1"/>
</dbReference>